<evidence type="ECO:0008006" key="5">
    <source>
        <dbReference type="Google" id="ProtNLM"/>
    </source>
</evidence>
<name>G2QFM1_THET4</name>
<dbReference type="EMBL" id="CP003005">
    <property type="protein sequence ID" value="AEO59238.1"/>
    <property type="molecule type" value="Genomic_DNA"/>
</dbReference>
<evidence type="ECO:0000313" key="3">
    <source>
        <dbReference type="EMBL" id="AEO59238.1"/>
    </source>
</evidence>
<evidence type="ECO:0000313" key="4">
    <source>
        <dbReference type="Proteomes" id="UP000007322"/>
    </source>
</evidence>
<feature type="compositionally biased region" description="Low complexity" evidence="1">
    <location>
        <begin position="89"/>
        <end position="106"/>
    </location>
</feature>
<dbReference type="InParanoid" id="G2QFM1"/>
<dbReference type="eggNOG" id="ENOG502SEV8">
    <property type="taxonomic scope" value="Eukaryota"/>
</dbReference>
<sequence>MKTFLLPLAILASSAVAQTTSTCAADYIVETCLSTEKAKLENCGTEDYECRCASWESILTCYNNCPDDDRQRKDAGQRDIFCGYASQFKSSTSAPSASKTASTPAKATDDQNPTSTGSESSTATSTGSSPTNTNSGADLALNAGGVLAAVAGVVAVVL</sequence>
<protein>
    <recommendedName>
        <fullName evidence="5">GPI anchored serine-threonine rich protein</fullName>
    </recommendedName>
</protein>
<reference evidence="3 4" key="1">
    <citation type="journal article" date="2011" name="Nat. Biotechnol.">
        <title>Comparative genomic analysis of the thermophilic biomass-degrading fungi Myceliophthora thermophila and Thielavia terrestris.</title>
        <authorList>
            <person name="Berka R.M."/>
            <person name="Grigoriev I.V."/>
            <person name="Otillar R."/>
            <person name="Salamov A."/>
            <person name="Grimwood J."/>
            <person name="Reid I."/>
            <person name="Ishmael N."/>
            <person name="John T."/>
            <person name="Darmond C."/>
            <person name="Moisan M.-C."/>
            <person name="Henrissat B."/>
            <person name="Coutinho P.M."/>
            <person name="Lombard V."/>
            <person name="Natvig D.O."/>
            <person name="Lindquist E."/>
            <person name="Schmutz J."/>
            <person name="Lucas S."/>
            <person name="Harris P."/>
            <person name="Powlowski J."/>
            <person name="Bellemare A."/>
            <person name="Taylor D."/>
            <person name="Butler G."/>
            <person name="de Vries R.P."/>
            <person name="Allijn I.E."/>
            <person name="van den Brink J."/>
            <person name="Ushinsky S."/>
            <person name="Storms R."/>
            <person name="Powell A.J."/>
            <person name="Paulsen I.T."/>
            <person name="Elbourne L.D.H."/>
            <person name="Baker S.E."/>
            <person name="Magnuson J."/>
            <person name="LaBoissiere S."/>
            <person name="Clutterbuck A.J."/>
            <person name="Martinez D."/>
            <person name="Wogulis M."/>
            <person name="de Leon A.L."/>
            <person name="Rey M.W."/>
            <person name="Tsang A."/>
        </authorList>
    </citation>
    <scope>NUCLEOTIDE SEQUENCE [LARGE SCALE GENOMIC DNA]</scope>
    <source>
        <strain evidence="4">ATCC 42464 / BCRC 31852 / DSM 1799</strain>
    </source>
</reference>
<gene>
    <name evidence="3" type="ORF">MYCTH_53851</name>
</gene>
<evidence type="ECO:0000256" key="1">
    <source>
        <dbReference type="SAM" id="MobiDB-lite"/>
    </source>
</evidence>
<dbReference type="RefSeq" id="XP_003664483.1">
    <property type="nucleotide sequence ID" value="XM_003664435.1"/>
</dbReference>
<feature type="signal peptide" evidence="2">
    <location>
        <begin position="1"/>
        <end position="17"/>
    </location>
</feature>
<proteinExistence type="predicted"/>
<organism evidence="3 4">
    <name type="scientific">Thermothelomyces thermophilus (strain ATCC 42464 / BCRC 31852 / DSM 1799)</name>
    <name type="common">Sporotrichum thermophile</name>
    <dbReference type="NCBI Taxonomy" id="573729"/>
    <lineage>
        <taxon>Eukaryota</taxon>
        <taxon>Fungi</taxon>
        <taxon>Dikarya</taxon>
        <taxon>Ascomycota</taxon>
        <taxon>Pezizomycotina</taxon>
        <taxon>Sordariomycetes</taxon>
        <taxon>Sordariomycetidae</taxon>
        <taxon>Sordariales</taxon>
        <taxon>Chaetomiaceae</taxon>
        <taxon>Thermothelomyces</taxon>
    </lineage>
</organism>
<dbReference type="HOGENOM" id="CLU_104756_0_0_1"/>
<dbReference type="Proteomes" id="UP000007322">
    <property type="component" value="Chromosome 4"/>
</dbReference>
<dbReference type="GeneID" id="11514426"/>
<feature type="compositionally biased region" description="Low complexity" evidence="1">
    <location>
        <begin position="113"/>
        <end position="133"/>
    </location>
</feature>
<evidence type="ECO:0000256" key="2">
    <source>
        <dbReference type="SAM" id="SignalP"/>
    </source>
</evidence>
<dbReference type="OrthoDB" id="2507140at2759"/>
<dbReference type="OMA" id="YCNAAKA"/>
<accession>G2QFM1</accession>
<feature type="region of interest" description="Disordered" evidence="1">
    <location>
        <begin position="88"/>
        <end position="133"/>
    </location>
</feature>
<dbReference type="KEGG" id="mtm:MYCTH_53851"/>
<keyword evidence="4" id="KW-1185">Reference proteome</keyword>
<dbReference type="VEuPathDB" id="FungiDB:MYCTH_53851"/>
<keyword evidence="2" id="KW-0732">Signal</keyword>
<dbReference type="AlphaFoldDB" id="G2QFM1"/>
<feature type="chain" id="PRO_5003435563" description="GPI anchored serine-threonine rich protein" evidence="2">
    <location>
        <begin position="18"/>
        <end position="158"/>
    </location>
</feature>